<dbReference type="AlphaFoldDB" id="A0AA35YCW0"/>
<dbReference type="EMBL" id="OX465077">
    <property type="protein sequence ID" value="CAI9268531.1"/>
    <property type="molecule type" value="Genomic_DNA"/>
</dbReference>
<gene>
    <name evidence="2" type="ORF">LSALG_LOCUS8950</name>
</gene>
<accession>A0AA35YCW0</accession>
<evidence type="ECO:0000256" key="1">
    <source>
        <dbReference type="SAM" id="MobiDB-lite"/>
    </source>
</evidence>
<reference evidence="2" key="1">
    <citation type="submission" date="2023-04" db="EMBL/GenBank/DDBJ databases">
        <authorList>
            <person name="Vijverberg K."/>
            <person name="Xiong W."/>
            <person name="Schranz E."/>
        </authorList>
    </citation>
    <scope>NUCLEOTIDE SEQUENCE</scope>
</reference>
<feature type="compositionally biased region" description="Polar residues" evidence="1">
    <location>
        <begin position="8"/>
        <end position="20"/>
    </location>
</feature>
<keyword evidence="3" id="KW-1185">Reference proteome</keyword>
<proteinExistence type="predicted"/>
<feature type="region of interest" description="Disordered" evidence="1">
    <location>
        <begin position="1"/>
        <end position="36"/>
    </location>
</feature>
<dbReference type="Proteomes" id="UP001177003">
    <property type="component" value="Chromosome 1"/>
</dbReference>
<sequence>MLKKNAQHDNFGQASGSNKIPVTPFGTKENVEDIGQHKEGKDIAYAYMSPIGENNEKWVNLKELRSSQFFKLLGVVNEVLDMMDKESSKKRVTNVGDYNEGLIRV</sequence>
<name>A0AA35YCW0_LACSI</name>
<evidence type="ECO:0000313" key="2">
    <source>
        <dbReference type="EMBL" id="CAI9268531.1"/>
    </source>
</evidence>
<evidence type="ECO:0000313" key="3">
    <source>
        <dbReference type="Proteomes" id="UP001177003"/>
    </source>
</evidence>
<organism evidence="2 3">
    <name type="scientific">Lactuca saligna</name>
    <name type="common">Willowleaf lettuce</name>
    <dbReference type="NCBI Taxonomy" id="75948"/>
    <lineage>
        <taxon>Eukaryota</taxon>
        <taxon>Viridiplantae</taxon>
        <taxon>Streptophyta</taxon>
        <taxon>Embryophyta</taxon>
        <taxon>Tracheophyta</taxon>
        <taxon>Spermatophyta</taxon>
        <taxon>Magnoliopsida</taxon>
        <taxon>eudicotyledons</taxon>
        <taxon>Gunneridae</taxon>
        <taxon>Pentapetalae</taxon>
        <taxon>asterids</taxon>
        <taxon>campanulids</taxon>
        <taxon>Asterales</taxon>
        <taxon>Asteraceae</taxon>
        <taxon>Cichorioideae</taxon>
        <taxon>Cichorieae</taxon>
        <taxon>Lactucinae</taxon>
        <taxon>Lactuca</taxon>
    </lineage>
</organism>
<protein>
    <submittedName>
        <fullName evidence="2">Uncharacterized protein</fullName>
    </submittedName>
</protein>